<dbReference type="GO" id="GO:0005667">
    <property type="term" value="C:transcription regulator complex"/>
    <property type="evidence" value="ECO:0007669"/>
    <property type="project" value="TreeGrafter"/>
</dbReference>
<dbReference type="InterPro" id="IPR047248">
    <property type="entry name" value="Ajuba-like_LIM3"/>
</dbReference>
<dbReference type="InterPro" id="IPR047247">
    <property type="entry name" value="Ajuba-like_LIM2"/>
</dbReference>
<dbReference type="CDD" id="cd09355">
    <property type="entry name" value="LIM2_Ajuba_like"/>
    <property type="match status" value="1"/>
</dbReference>
<evidence type="ECO:0000256" key="4">
    <source>
        <dbReference type="ARBA" id="ARBA00022833"/>
    </source>
</evidence>
<feature type="domain" description="LIM zinc-binding" evidence="7">
    <location>
        <begin position="113"/>
        <end position="174"/>
    </location>
</feature>
<evidence type="ECO:0000256" key="6">
    <source>
        <dbReference type="PROSITE-ProRule" id="PRU00125"/>
    </source>
</evidence>
<dbReference type="PANTHER" id="PTHR24219">
    <property type="entry name" value="LIM DOMAIN-CONTAINING PROTEIN JUB"/>
    <property type="match status" value="1"/>
</dbReference>
<evidence type="ECO:0000313" key="8">
    <source>
        <dbReference type="Ensembl" id="ENSLLEP00000013814.1"/>
    </source>
</evidence>
<dbReference type="GO" id="GO:0005634">
    <property type="term" value="C:nucleus"/>
    <property type="evidence" value="ECO:0007669"/>
    <property type="project" value="TreeGrafter"/>
</dbReference>
<keyword evidence="4 6" id="KW-0862">Zinc</keyword>
<keyword evidence="3 6" id="KW-0479">Metal-binding</keyword>
<dbReference type="InterPro" id="IPR001781">
    <property type="entry name" value="Znf_LIM"/>
</dbReference>
<reference evidence="8" key="1">
    <citation type="submission" date="2025-08" db="UniProtKB">
        <authorList>
            <consortium name="Ensembl"/>
        </authorList>
    </citation>
    <scope>IDENTIFICATION</scope>
</reference>
<dbReference type="GeneTree" id="ENSGT00940000159019"/>
<evidence type="ECO:0000259" key="7">
    <source>
        <dbReference type="PROSITE" id="PS50023"/>
    </source>
</evidence>
<dbReference type="CDD" id="cd09438">
    <property type="entry name" value="LIM3_Ajuba_like"/>
    <property type="match status" value="1"/>
</dbReference>
<accession>A0A8C5MIS7</accession>
<dbReference type="Ensembl" id="ENSLLET00000014346.1">
    <property type="protein sequence ID" value="ENSLLEP00000013814.1"/>
    <property type="gene ID" value="ENSLLEG00000008738.1"/>
</dbReference>
<evidence type="ECO:0000256" key="5">
    <source>
        <dbReference type="ARBA" id="ARBA00023038"/>
    </source>
</evidence>
<evidence type="ECO:0000256" key="2">
    <source>
        <dbReference type="ARBA" id="ARBA00022491"/>
    </source>
</evidence>
<evidence type="ECO:0000256" key="1">
    <source>
        <dbReference type="ARBA" id="ARBA00015501"/>
    </source>
</evidence>
<dbReference type="OrthoDB" id="25414at2759"/>
<dbReference type="FunFam" id="2.10.110.10:FF:000037">
    <property type="entry name" value="LIM domain-containing protein 1"/>
    <property type="match status" value="1"/>
</dbReference>
<dbReference type="AlphaFoldDB" id="A0A8C5MIS7"/>
<evidence type="ECO:0000256" key="3">
    <source>
        <dbReference type="ARBA" id="ARBA00022723"/>
    </source>
</evidence>
<dbReference type="Pfam" id="PF00412">
    <property type="entry name" value="LIM"/>
    <property type="match status" value="3"/>
</dbReference>
<dbReference type="PANTHER" id="PTHR24219:SF3">
    <property type="entry name" value="LIM DOMAIN-CONTAINING PROTEIN 1"/>
    <property type="match status" value="1"/>
</dbReference>
<dbReference type="GO" id="GO:0005912">
    <property type="term" value="C:adherens junction"/>
    <property type="evidence" value="ECO:0007669"/>
    <property type="project" value="TreeGrafter"/>
</dbReference>
<dbReference type="Proteomes" id="UP000694569">
    <property type="component" value="Unplaced"/>
</dbReference>
<dbReference type="GO" id="GO:0001666">
    <property type="term" value="P:response to hypoxia"/>
    <property type="evidence" value="ECO:0007669"/>
    <property type="project" value="TreeGrafter"/>
</dbReference>
<dbReference type="PROSITE" id="PS50023">
    <property type="entry name" value="LIM_DOMAIN_2"/>
    <property type="match status" value="2"/>
</dbReference>
<dbReference type="Gene3D" id="2.10.110.10">
    <property type="entry name" value="Cysteine Rich Protein"/>
    <property type="match status" value="3"/>
</dbReference>
<dbReference type="GO" id="GO:0003714">
    <property type="term" value="F:transcription corepressor activity"/>
    <property type="evidence" value="ECO:0007669"/>
    <property type="project" value="TreeGrafter"/>
</dbReference>
<dbReference type="SMART" id="SM00132">
    <property type="entry name" value="LIM"/>
    <property type="match status" value="3"/>
</dbReference>
<dbReference type="InterPro" id="IPR047172">
    <property type="entry name" value="Ajuba-like"/>
</dbReference>
<sequence>MLFSYTQIKFNNINQKPEDFYLTPSYTSDLNRCTKKLNMDRNDKLCVETSKFIEDLNLYEASKDGLFRVDKGITRNPEFEETKKVFAAKMAKIHLQTKNTVEGLSEECEALEGICVKCSNGVYGLDQACQAMGNLYHDACFICCACSRKLRGKAFYFVGGKVFCEEDFLYSGFQQSAERCFVCGHLIMEMRFDCGPSTKQVAMTTRLANCEQDATTSVSTCRTGNDTSLPDAGLTMSWVAWYMVALTPGGAAEIEPRILQALSKSYHPSCFRCVICNECLDGVPFTVGSDNKIYCVKDYHRILSPKCAVCRLPILPAEGKDETIRVVSMERDYHIECYHCEDCALELSDEDGHRCYPLKGRLLCYNCHLKQLDKESRS</sequence>
<proteinExistence type="predicted"/>
<name>A0A8C5MIS7_9ANUR</name>
<dbReference type="SUPFAM" id="SSF57716">
    <property type="entry name" value="Glucocorticoid receptor-like (DNA-binding domain)"/>
    <property type="match status" value="2"/>
</dbReference>
<dbReference type="GO" id="GO:0000932">
    <property type="term" value="C:P-body"/>
    <property type="evidence" value="ECO:0007669"/>
    <property type="project" value="TreeGrafter"/>
</dbReference>
<protein>
    <recommendedName>
        <fullName evidence="1">LIM domain-containing protein 1</fullName>
    </recommendedName>
</protein>
<dbReference type="GO" id="GO:0046872">
    <property type="term" value="F:metal ion binding"/>
    <property type="evidence" value="ECO:0007669"/>
    <property type="project" value="UniProtKB-KW"/>
</dbReference>
<dbReference type="PROSITE" id="PS00478">
    <property type="entry name" value="LIM_DOMAIN_1"/>
    <property type="match status" value="1"/>
</dbReference>
<dbReference type="GO" id="GO:0007010">
    <property type="term" value="P:cytoskeleton organization"/>
    <property type="evidence" value="ECO:0007669"/>
    <property type="project" value="TreeGrafter"/>
</dbReference>
<keyword evidence="9" id="KW-1185">Reference proteome</keyword>
<organism evidence="8 9">
    <name type="scientific">Leptobrachium leishanense</name>
    <name type="common">Leishan spiny toad</name>
    <dbReference type="NCBI Taxonomy" id="445787"/>
    <lineage>
        <taxon>Eukaryota</taxon>
        <taxon>Metazoa</taxon>
        <taxon>Chordata</taxon>
        <taxon>Craniata</taxon>
        <taxon>Vertebrata</taxon>
        <taxon>Euteleostomi</taxon>
        <taxon>Amphibia</taxon>
        <taxon>Batrachia</taxon>
        <taxon>Anura</taxon>
        <taxon>Pelobatoidea</taxon>
        <taxon>Megophryidae</taxon>
        <taxon>Leptobrachium</taxon>
    </lineage>
</organism>
<reference evidence="8" key="2">
    <citation type="submission" date="2025-09" db="UniProtKB">
        <authorList>
            <consortium name="Ensembl"/>
        </authorList>
    </citation>
    <scope>IDENTIFICATION</scope>
</reference>
<feature type="domain" description="LIM zinc-binding" evidence="7">
    <location>
        <begin position="305"/>
        <end position="374"/>
    </location>
</feature>
<keyword evidence="5 6" id="KW-0440">LIM domain</keyword>
<evidence type="ECO:0000313" key="9">
    <source>
        <dbReference type="Proteomes" id="UP000694569"/>
    </source>
</evidence>
<dbReference type="GO" id="GO:0035331">
    <property type="term" value="P:negative regulation of hippo signaling"/>
    <property type="evidence" value="ECO:0007669"/>
    <property type="project" value="TreeGrafter"/>
</dbReference>
<keyword evidence="2" id="KW-0678">Repressor</keyword>